<proteinExistence type="predicted"/>
<protein>
    <submittedName>
        <fullName evidence="1">Uncharacterized protein</fullName>
    </submittedName>
</protein>
<reference evidence="1" key="2">
    <citation type="journal article" date="2015" name="Fish Shellfish Immunol.">
        <title>Early steps in the European eel (Anguilla anguilla)-Vibrio vulnificus interaction in the gills: Role of the RtxA13 toxin.</title>
        <authorList>
            <person name="Callol A."/>
            <person name="Pajuelo D."/>
            <person name="Ebbesson L."/>
            <person name="Teles M."/>
            <person name="MacKenzie S."/>
            <person name="Amaro C."/>
        </authorList>
    </citation>
    <scope>NUCLEOTIDE SEQUENCE</scope>
</reference>
<evidence type="ECO:0000313" key="1">
    <source>
        <dbReference type="EMBL" id="JAH43266.1"/>
    </source>
</evidence>
<dbReference type="AlphaFoldDB" id="A0A0E9SPQ1"/>
<dbReference type="EMBL" id="GBXM01065311">
    <property type="protein sequence ID" value="JAH43266.1"/>
    <property type="molecule type" value="Transcribed_RNA"/>
</dbReference>
<sequence>MGKGKDKKQSKPRNALKSSLFQTSKATFVIPLL</sequence>
<reference evidence="1" key="1">
    <citation type="submission" date="2014-11" db="EMBL/GenBank/DDBJ databases">
        <authorList>
            <person name="Amaro Gonzalez C."/>
        </authorList>
    </citation>
    <scope>NUCLEOTIDE SEQUENCE</scope>
</reference>
<organism evidence="1">
    <name type="scientific">Anguilla anguilla</name>
    <name type="common">European freshwater eel</name>
    <name type="synonym">Muraena anguilla</name>
    <dbReference type="NCBI Taxonomy" id="7936"/>
    <lineage>
        <taxon>Eukaryota</taxon>
        <taxon>Metazoa</taxon>
        <taxon>Chordata</taxon>
        <taxon>Craniata</taxon>
        <taxon>Vertebrata</taxon>
        <taxon>Euteleostomi</taxon>
        <taxon>Actinopterygii</taxon>
        <taxon>Neopterygii</taxon>
        <taxon>Teleostei</taxon>
        <taxon>Anguilliformes</taxon>
        <taxon>Anguillidae</taxon>
        <taxon>Anguilla</taxon>
    </lineage>
</organism>
<name>A0A0E9SPQ1_ANGAN</name>
<accession>A0A0E9SPQ1</accession>